<name>A0A7C8IB14_9PLEO</name>
<dbReference type="EMBL" id="JAADJZ010000010">
    <property type="protein sequence ID" value="KAF2871813.1"/>
    <property type="molecule type" value="Genomic_DNA"/>
</dbReference>
<evidence type="ECO:0000313" key="1">
    <source>
        <dbReference type="EMBL" id="KAF2871813.1"/>
    </source>
</evidence>
<accession>A0A7C8IB14</accession>
<keyword evidence="2" id="KW-1185">Reference proteome</keyword>
<protein>
    <submittedName>
        <fullName evidence="1">Uncharacterized protein</fullName>
    </submittedName>
</protein>
<evidence type="ECO:0000313" key="2">
    <source>
        <dbReference type="Proteomes" id="UP000481861"/>
    </source>
</evidence>
<comment type="caution">
    <text evidence="1">The sequence shown here is derived from an EMBL/GenBank/DDBJ whole genome shotgun (WGS) entry which is preliminary data.</text>
</comment>
<organism evidence="1 2">
    <name type="scientific">Massariosphaeria phaeospora</name>
    <dbReference type="NCBI Taxonomy" id="100035"/>
    <lineage>
        <taxon>Eukaryota</taxon>
        <taxon>Fungi</taxon>
        <taxon>Dikarya</taxon>
        <taxon>Ascomycota</taxon>
        <taxon>Pezizomycotina</taxon>
        <taxon>Dothideomycetes</taxon>
        <taxon>Pleosporomycetidae</taxon>
        <taxon>Pleosporales</taxon>
        <taxon>Pleosporales incertae sedis</taxon>
        <taxon>Massariosphaeria</taxon>
    </lineage>
</organism>
<dbReference type="AlphaFoldDB" id="A0A7C8IB14"/>
<proteinExistence type="predicted"/>
<dbReference type="Proteomes" id="UP000481861">
    <property type="component" value="Unassembled WGS sequence"/>
</dbReference>
<gene>
    <name evidence="1" type="ORF">BDV95DRAFT_26772</name>
</gene>
<reference evidence="1 2" key="1">
    <citation type="submission" date="2020-01" db="EMBL/GenBank/DDBJ databases">
        <authorList>
            <consortium name="DOE Joint Genome Institute"/>
            <person name="Haridas S."/>
            <person name="Albert R."/>
            <person name="Binder M."/>
            <person name="Bloem J."/>
            <person name="Labutti K."/>
            <person name="Salamov A."/>
            <person name="Andreopoulos B."/>
            <person name="Baker S.E."/>
            <person name="Barry K."/>
            <person name="Bills G."/>
            <person name="Bluhm B.H."/>
            <person name="Cannon C."/>
            <person name="Castanera R."/>
            <person name="Culley D.E."/>
            <person name="Daum C."/>
            <person name="Ezra D."/>
            <person name="Gonzalez J.B."/>
            <person name="Henrissat B."/>
            <person name="Kuo A."/>
            <person name="Liang C."/>
            <person name="Lipzen A."/>
            <person name="Lutzoni F."/>
            <person name="Magnuson J."/>
            <person name="Mondo S."/>
            <person name="Nolan M."/>
            <person name="Ohm R."/>
            <person name="Pangilinan J."/>
            <person name="Park H.-J.H."/>
            <person name="Ramirez L."/>
            <person name="Alfaro M."/>
            <person name="Sun H."/>
            <person name="Tritt A."/>
            <person name="Yoshinaga Y."/>
            <person name="Zwiers L.-H.L."/>
            <person name="Turgeon B.G."/>
            <person name="Goodwin S.B."/>
            <person name="Spatafora J.W."/>
            <person name="Crous P.W."/>
            <person name="Grigoriev I.V."/>
        </authorList>
    </citation>
    <scope>NUCLEOTIDE SEQUENCE [LARGE SCALE GENOMIC DNA]</scope>
    <source>
        <strain evidence="1 2">CBS 611.86</strain>
    </source>
</reference>
<sequence>MPRLLITPSLSTLLQAVALHRLPRPAISPSPTISTPARYGCTGEKANKYGARQIASLIPVVLCEGEARRARVGGKAGSGQLLGYEEIVYGLLCCTTLQDPWGCQSLHSSRAYGEPHKAVWWSRLRAHWLAGETMSSALSSPCALSSLGLVKTSKLSELSEPAHSLTSMKFRF</sequence>